<organism evidence="2 3">
    <name type="scientific">Eragrostis curvula</name>
    <name type="common">weeping love grass</name>
    <dbReference type="NCBI Taxonomy" id="38414"/>
    <lineage>
        <taxon>Eukaryota</taxon>
        <taxon>Viridiplantae</taxon>
        <taxon>Streptophyta</taxon>
        <taxon>Embryophyta</taxon>
        <taxon>Tracheophyta</taxon>
        <taxon>Spermatophyta</taxon>
        <taxon>Magnoliopsida</taxon>
        <taxon>Liliopsida</taxon>
        <taxon>Poales</taxon>
        <taxon>Poaceae</taxon>
        <taxon>PACMAD clade</taxon>
        <taxon>Chloridoideae</taxon>
        <taxon>Eragrostideae</taxon>
        <taxon>Eragrostidinae</taxon>
        <taxon>Eragrostis</taxon>
    </lineage>
</organism>
<feature type="region of interest" description="Disordered" evidence="1">
    <location>
        <begin position="291"/>
        <end position="310"/>
    </location>
</feature>
<dbReference type="EMBL" id="RWGY01000013">
    <property type="protein sequence ID" value="TVU25095.1"/>
    <property type="molecule type" value="Genomic_DNA"/>
</dbReference>
<protein>
    <submittedName>
        <fullName evidence="2">Uncharacterized protein</fullName>
    </submittedName>
</protein>
<gene>
    <name evidence="2" type="ORF">EJB05_27575</name>
</gene>
<evidence type="ECO:0000256" key="1">
    <source>
        <dbReference type="SAM" id="MobiDB-lite"/>
    </source>
</evidence>
<dbReference type="AlphaFoldDB" id="A0A5J9UNR7"/>
<evidence type="ECO:0000313" key="2">
    <source>
        <dbReference type="EMBL" id="TVU25095.1"/>
    </source>
</evidence>
<feature type="region of interest" description="Disordered" evidence="1">
    <location>
        <begin position="24"/>
        <end position="47"/>
    </location>
</feature>
<accession>A0A5J9UNR7</accession>
<reference evidence="2 3" key="1">
    <citation type="journal article" date="2019" name="Sci. Rep.">
        <title>A high-quality genome of Eragrostis curvula grass provides insights into Poaceae evolution and supports new strategies to enhance forage quality.</title>
        <authorList>
            <person name="Carballo J."/>
            <person name="Santos B.A.C.M."/>
            <person name="Zappacosta D."/>
            <person name="Garbus I."/>
            <person name="Selva J.P."/>
            <person name="Gallo C.A."/>
            <person name="Diaz A."/>
            <person name="Albertini E."/>
            <person name="Caccamo M."/>
            <person name="Echenique V."/>
        </authorList>
    </citation>
    <scope>NUCLEOTIDE SEQUENCE [LARGE SCALE GENOMIC DNA]</scope>
    <source>
        <strain evidence="3">cv. Victoria</strain>
        <tissue evidence="2">Leaf</tissue>
    </source>
</reference>
<name>A0A5J9UNR7_9POAL</name>
<keyword evidence="3" id="KW-1185">Reference proteome</keyword>
<dbReference type="Proteomes" id="UP000324897">
    <property type="component" value="Chromosome 2"/>
</dbReference>
<evidence type="ECO:0000313" key="3">
    <source>
        <dbReference type="Proteomes" id="UP000324897"/>
    </source>
</evidence>
<dbReference type="Gramene" id="TVU25095">
    <property type="protein sequence ID" value="TVU25095"/>
    <property type="gene ID" value="EJB05_27575"/>
</dbReference>
<sequence>MPSSHGHEGTASCCPKDRSLHLENQNTTFESSGSGVLKGKKSASRAPMQVISRRADADVIEADGAVADGSSHASGWSFFEESIAVAAVPCESFSSDLSPPVVADACKGELPVRPVQKQNDALPPHGRTARHDYLVVENQTQLLRRIQNRVLLVIQISALLHTVHEAALAVQEALDVVQRRDGRECELGARERVDEEEVGRLVSCGEPAVGGADQRAAAQRRVRQANPEGGAARRAVERGGAGVVVVDGGVEQARGRVHDGEADAADVGAGGVPRGAEGAGAEQIWDAQRLHHRDQHLRRKAGPIRERRRHGALERNRLLLPAPALEGN</sequence>
<proteinExistence type="predicted"/>
<comment type="caution">
    <text evidence="2">The sequence shown here is derived from an EMBL/GenBank/DDBJ whole genome shotgun (WGS) entry which is preliminary data.</text>
</comment>